<reference evidence="6" key="1">
    <citation type="journal article" date="2019" name="Int. J. Syst. Evol. Microbiol.">
        <title>The Global Catalogue of Microorganisms (GCM) 10K type strain sequencing project: providing services to taxonomists for standard genome sequencing and annotation.</title>
        <authorList>
            <consortium name="The Broad Institute Genomics Platform"/>
            <consortium name="The Broad Institute Genome Sequencing Center for Infectious Disease"/>
            <person name="Wu L."/>
            <person name="Ma J."/>
        </authorList>
    </citation>
    <scope>NUCLEOTIDE SEQUENCE [LARGE SCALE GENOMIC DNA]</scope>
    <source>
        <strain evidence="6">JCM 18126</strain>
    </source>
</reference>
<evidence type="ECO:0000256" key="2">
    <source>
        <dbReference type="ARBA" id="ARBA00022448"/>
    </source>
</evidence>
<dbReference type="EMBL" id="BAABIL010000084">
    <property type="protein sequence ID" value="GAA4967017.1"/>
    <property type="molecule type" value="Genomic_DNA"/>
</dbReference>
<dbReference type="Proteomes" id="UP001501195">
    <property type="component" value="Unassembled WGS sequence"/>
</dbReference>
<feature type="chain" id="PRO_5045982516" evidence="4">
    <location>
        <begin position="27"/>
        <end position="425"/>
    </location>
</feature>
<keyword evidence="6" id="KW-1185">Reference proteome</keyword>
<feature type="signal peptide" evidence="4">
    <location>
        <begin position="1"/>
        <end position="26"/>
    </location>
</feature>
<keyword evidence="3 4" id="KW-0732">Signal</keyword>
<protein>
    <submittedName>
        <fullName evidence="5">ABC transporter substrate-binding protein</fullName>
    </submittedName>
</protein>
<sequence length="425" mass="45801">MPAHTRRRTFLAAAAFAAAVTTGLSACGGGSTESTGDSGGNGELLLWHGYTEADGKVLQTIVDQFNDSQDRWTVKTEPLAWTSISEKLLTSLSAGNGPNIVVQGVDTGLGYSKQGAFVSLQDYYDDEQYTENDNFYANLVEQVTFDGETYGIPMGTTAFAVYYNPALWSAAGLTEADYPTTVEELVAVAKKLTVDADGNGEPEQYGIALPDQDAGLLSAMLHSGGGDFITDGENRLVSDENVATLEQWQSAYVNDKISPTGMDGTAAMELFGSGRAAMIVNGPWEITSAESFGIEVGVFQWPSDWVHGVANYWYATSMNDSEEELDGVKAFGDFWNSRTSQIEWTKSYYPPNRDDIDESEFAYPIIATIAGFSPQAHYYATGISTSVTDITAETDSMMTQIAQGGDVEQLLQAASDKIDGYLANE</sequence>
<dbReference type="RefSeq" id="WP_345710978.1">
    <property type="nucleotide sequence ID" value="NZ_BAABIL010000084.1"/>
</dbReference>
<evidence type="ECO:0000256" key="1">
    <source>
        <dbReference type="ARBA" id="ARBA00008520"/>
    </source>
</evidence>
<evidence type="ECO:0000313" key="6">
    <source>
        <dbReference type="Proteomes" id="UP001501195"/>
    </source>
</evidence>
<evidence type="ECO:0000313" key="5">
    <source>
        <dbReference type="EMBL" id="GAA4967017.1"/>
    </source>
</evidence>
<gene>
    <name evidence="5" type="ORF">GCM10023225_07250</name>
</gene>
<evidence type="ECO:0000256" key="3">
    <source>
        <dbReference type="ARBA" id="ARBA00022729"/>
    </source>
</evidence>
<dbReference type="SUPFAM" id="SSF53850">
    <property type="entry name" value="Periplasmic binding protein-like II"/>
    <property type="match status" value="1"/>
</dbReference>
<evidence type="ECO:0000256" key="4">
    <source>
        <dbReference type="SAM" id="SignalP"/>
    </source>
</evidence>
<proteinExistence type="inferred from homology"/>
<dbReference type="PROSITE" id="PS51257">
    <property type="entry name" value="PROKAR_LIPOPROTEIN"/>
    <property type="match status" value="1"/>
</dbReference>
<dbReference type="InterPro" id="IPR006059">
    <property type="entry name" value="SBP"/>
</dbReference>
<dbReference type="PANTHER" id="PTHR30061:SF50">
    <property type="entry name" value="MALTOSE_MALTODEXTRIN-BINDING PERIPLASMIC PROTEIN"/>
    <property type="match status" value="1"/>
</dbReference>
<dbReference type="Pfam" id="PF13416">
    <property type="entry name" value="SBP_bac_8"/>
    <property type="match status" value="1"/>
</dbReference>
<comment type="caution">
    <text evidence="5">The sequence shown here is derived from an EMBL/GenBank/DDBJ whole genome shotgun (WGS) entry which is preliminary data.</text>
</comment>
<comment type="similarity">
    <text evidence="1">Belongs to the bacterial solute-binding protein 1 family.</text>
</comment>
<accession>A0ABP9HC78</accession>
<name>A0ABP9HC78_9ACTN</name>
<dbReference type="PANTHER" id="PTHR30061">
    <property type="entry name" value="MALTOSE-BINDING PERIPLASMIC PROTEIN"/>
    <property type="match status" value="1"/>
</dbReference>
<organism evidence="5 6">
    <name type="scientific">Kineococcus glutinatus</name>
    <dbReference type="NCBI Taxonomy" id="1070872"/>
    <lineage>
        <taxon>Bacteria</taxon>
        <taxon>Bacillati</taxon>
        <taxon>Actinomycetota</taxon>
        <taxon>Actinomycetes</taxon>
        <taxon>Kineosporiales</taxon>
        <taxon>Kineosporiaceae</taxon>
        <taxon>Kineococcus</taxon>
    </lineage>
</organism>
<dbReference type="Gene3D" id="3.40.190.10">
    <property type="entry name" value="Periplasmic binding protein-like II"/>
    <property type="match status" value="1"/>
</dbReference>
<keyword evidence="2" id="KW-0813">Transport</keyword>